<evidence type="ECO:0000256" key="3">
    <source>
        <dbReference type="ARBA" id="ARBA00012515"/>
    </source>
</evidence>
<evidence type="ECO:0000256" key="2">
    <source>
        <dbReference type="ARBA" id="ARBA00009473"/>
    </source>
</evidence>
<proteinExistence type="inferred from homology"/>
<dbReference type="SMART" id="SM01133">
    <property type="entry name" value="DeoC"/>
    <property type="match status" value="1"/>
</dbReference>
<dbReference type="PIRSF" id="PIRSF001357">
    <property type="entry name" value="DeoC"/>
    <property type="match status" value="1"/>
</dbReference>
<dbReference type="Proteomes" id="UP000474957">
    <property type="component" value="Unassembled WGS sequence"/>
</dbReference>
<dbReference type="Pfam" id="PF01791">
    <property type="entry name" value="DeoC"/>
    <property type="match status" value="1"/>
</dbReference>
<dbReference type="RefSeq" id="WP_154447810.1">
    <property type="nucleotide sequence ID" value="NZ_WIND01000015.1"/>
</dbReference>
<reference evidence="8 9" key="1">
    <citation type="submission" date="2019-10" db="EMBL/GenBank/DDBJ databases">
        <title>Cognatihalovulum marinum gen. nov. sp. nov., a new member of the family Rhodobacteraceae isolated from deep seawater of the Northwest Indian Ocean.</title>
        <authorList>
            <person name="Ruan C."/>
            <person name="Wang J."/>
            <person name="Zheng X."/>
            <person name="Song L."/>
            <person name="Zhu Y."/>
            <person name="Huang Y."/>
            <person name="Lu Z."/>
            <person name="Du W."/>
            <person name="Huang L."/>
            <person name="Dai X."/>
        </authorList>
    </citation>
    <scope>NUCLEOTIDE SEQUENCE [LARGE SCALE GENOMIC DNA]</scope>
    <source>
        <strain evidence="8 9">2CG4</strain>
    </source>
</reference>
<comment type="pathway">
    <text evidence="1">Carbohydrate degradation; 2-deoxy-D-ribose 1-phosphate degradation; D-glyceraldehyde 3-phosphate and acetaldehyde from 2-deoxy-alpha-D-ribose 1-phosphate: step 2/2.</text>
</comment>
<accession>A0A6L5Z3C2</accession>
<comment type="catalytic activity">
    <reaction evidence="6">
        <text>2-deoxy-D-ribose 5-phosphate = D-glyceraldehyde 3-phosphate + acetaldehyde</text>
        <dbReference type="Rhea" id="RHEA:12821"/>
        <dbReference type="ChEBI" id="CHEBI:15343"/>
        <dbReference type="ChEBI" id="CHEBI:59776"/>
        <dbReference type="ChEBI" id="CHEBI:62877"/>
        <dbReference type="EC" id="4.1.2.4"/>
    </reaction>
</comment>
<dbReference type="InterPro" id="IPR011343">
    <property type="entry name" value="DeoC"/>
</dbReference>
<keyword evidence="5" id="KW-0704">Schiff base</keyword>
<dbReference type="GO" id="GO:0004139">
    <property type="term" value="F:deoxyribose-phosphate aldolase activity"/>
    <property type="evidence" value="ECO:0007669"/>
    <property type="project" value="UniProtKB-UniRule"/>
</dbReference>
<keyword evidence="4 8" id="KW-0456">Lyase</keyword>
<evidence type="ECO:0000313" key="8">
    <source>
        <dbReference type="EMBL" id="MSU91048.1"/>
    </source>
</evidence>
<evidence type="ECO:0000256" key="5">
    <source>
        <dbReference type="ARBA" id="ARBA00023270"/>
    </source>
</evidence>
<dbReference type="GO" id="GO:0005737">
    <property type="term" value="C:cytoplasm"/>
    <property type="evidence" value="ECO:0007669"/>
    <property type="project" value="InterPro"/>
</dbReference>
<dbReference type="EC" id="4.1.2.4" evidence="3 7"/>
<protein>
    <recommendedName>
        <fullName evidence="3 7">Deoxyribose-phosphate aldolase</fullName>
        <ecNumber evidence="3 7">4.1.2.4</ecNumber>
    </recommendedName>
</protein>
<dbReference type="EMBL" id="WIND01000015">
    <property type="protein sequence ID" value="MSU91048.1"/>
    <property type="molecule type" value="Genomic_DNA"/>
</dbReference>
<dbReference type="CDD" id="cd00959">
    <property type="entry name" value="DeoC"/>
    <property type="match status" value="1"/>
</dbReference>
<evidence type="ECO:0000313" key="9">
    <source>
        <dbReference type="Proteomes" id="UP000474957"/>
    </source>
</evidence>
<evidence type="ECO:0000256" key="7">
    <source>
        <dbReference type="NCBIfam" id="TIGR00126"/>
    </source>
</evidence>
<dbReference type="GO" id="GO:0009264">
    <property type="term" value="P:deoxyribonucleotide catabolic process"/>
    <property type="evidence" value="ECO:0007669"/>
    <property type="project" value="UniProtKB-UniRule"/>
</dbReference>
<comment type="similarity">
    <text evidence="2">Belongs to the DeoC/FbaB aldolase family. DeoC type 2 subfamily.</text>
</comment>
<keyword evidence="9" id="KW-1185">Reference proteome</keyword>
<name>A0A6L5Z3C2_9RHOB</name>
<organism evidence="8 9">
    <name type="scientific">Halovulum marinum</name>
    <dbReference type="NCBI Taxonomy" id="2662447"/>
    <lineage>
        <taxon>Bacteria</taxon>
        <taxon>Pseudomonadati</taxon>
        <taxon>Pseudomonadota</taxon>
        <taxon>Alphaproteobacteria</taxon>
        <taxon>Rhodobacterales</taxon>
        <taxon>Paracoccaceae</taxon>
        <taxon>Halovulum</taxon>
    </lineage>
</organism>
<dbReference type="AlphaFoldDB" id="A0A6L5Z3C2"/>
<dbReference type="PANTHER" id="PTHR10889">
    <property type="entry name" value="DEOXYRIBOSE-PHOSPHATE ALDOLASE"/>
    <property type="match status" value="1"/>
</dbReference>
<dbReference type="InterPro" id="IPR002915">
    <property type="entry name" value="DeoC/FbaB/LacD_aldolase"/>
</dbReference>
<dbReference type="GO" id="GO:0016052">
    <property type="term" value="P:carbohydrate catabolic process"/>
    <property type="evidence" value="ECO:0007669"/>
    <property type="project" value="TreeGrafter"/>
</dbReference>
<dbReference type="NCBIfam" id="TIGR00126">
    <property type="entry name" value="deoC"/>
    <property type="match status" value="1"/>
</dbReference>
<dbReference type="PANTHER" id="PTHR10889:SF3">
    <property type="entry name" value="DEOXYRIBOSE-PHOSPHATE ALDOLASE"/>
    <property type="match status" value="1"/>
</dbReference>
<dbReference type="InterPro" id="IPR013785">
    <property type="entry name" value="Aldolase_TIM"/>
</dbReference>
<evidence type="ECO:0000256" key="6">
    <source>
        <dbReference type="ARBA" id="ARBA00048791"/>
    </source>
</evidence>
<evidence type="ECO:0000256" key="1">
    <source>
        <dbReference type="ARBA" id="ARBA00004816"/>
    </source>
</evidence>
<gene>
    <name evidence="8" type="primary">deoC</name>
    <name evidence="8" type="ORF">GE300_15775</name>
</gene>
<sequence>MPDDDELKTAAARALACLDLTNLDDDCTAEDVRALCDRALTPHGPVAAVCVWPRFVSVARAALGGSGVRIATVVAFPGGDDDTGAVMQLTQQAVTEGADEIDMVIPYKALLEGHPQLVTSAVARTRDAAGGAQVKAILETGVLGDAELIRQAAELAVEGGADFLKTSTGKVPINATPEAARVMLEVIAQADHPVGLKPAGGVKTTQDAAAYLALCDEVMGADWARPAVFRIGASSVLTALLATLNGEEPADVGEGY</sequence>
<comment type="caution">
    <text evidence="8">The sequence shown here is derived from an EMBL/GenBank/DDBJ whole genome shotgun (WGS) entry which is preliminary data.</text>
</comment>
<dbReference type="SUPFAM" id="SSF51569">
    <property type="entry name" value="Aldolase"/>
    <property type="match status" value="1"/>
</dbReference>
<dbReference type="Gene3D" id="3.20.20.70">
    <property type="entry name" value="Aldolase class I"/>
    <property type="match status" value="1"/>
</dbReference>
<evidence type="ECO:0000256" key="4">
    <source>
        <dbReference type="ARBA" id="ARBA00023239"/>
    </source>
</evidence>